<proteinExistence type="predicted"/>
<keyword evidence="2" id="KW-1185">Reference proteome</keyword>
<comment type="caution">
    <text evidence="1">The sequence shown here is derived from an EMBL/GenBank/DDBJ whole genome shotgun (WGS) entry which is preliminary data.</text>
</comment>
<name>A0A419SJE5_9BACL</name>
<accession>A0A419SJE5</accession>
<dbReference type="EMBL" id="MCHY01000008">
    <property type="protein sequence ID" value="RKD24066.1"/>
    <property type="molecule type" value="Genomic_DNA"/>
</dbReference>
<evidence type="ECO:0000313" key="2">
    <source>
        <dbReference type="Proteomes" id="UP000284219"/>
    </source>
</evidence>
<dbReference type="AlphaFoldDB" id="A0A419SJE5"/>
<dbReference type="OrthoDB" id="2828299at2"/>
<sequence>MNTYEEIEYTNVNLQLDHESIHRLIERLVDAGLPVAWKETQRKFKLSIQTTATTQQLMFEKQGKIYKLRNKSYNIKDQRFSEVLQKFIYEVKGHAVLKKVSAGQLVVHNIRYGEPIRITEIKGQNKKVLFEKECSVSINEVIEAFRRNDAEKRIPLLMKEIDQHLSHLYEAMQNNQEDRAREIKEELEKKRIEMLMLEV</sequence>
<protein>
    <submittedName>
        <fullName evidence="1">Uncharacterized protein</fullName>
    </submittedName>
</protein>
<dbReference type="RefSeq" id="WP_120189320.1">
    <property type="nucleotide sequence ID" value="NZ_MCHY01000008.1"/>
</dbReference>
<gene>
    <name evidence="1" type="ORF">BEP19_06560</name>
</gene>
<evidence type="ECO:0000313" key="1">
    <source>
        <dbReference type="EMBL" id="RKD24066.1"/>
    </source>
</evidence>
<organism evidence="1 2">
    <name type="scientific">Ammoniphilus oxalaticus</name>
    <dbReference type="NCBI Taxonomy" id="66863"/>
    <lineage>
        <taxon>Bacteria</taxon>
        <taxon>Bacillati</taxon>
        <taxon>Bacillota</taxon>
        <taxon>Bacilli</taxon>
        <taxon>Bacillales</taxon>
        <taxon>Paenibacillaceae</taxon>
        <taxon>Aneurinibacillus group</taxon>
        <taxon>Ammoniphilus</taxon>
    </lineage>
</organism>
<reference evidence="1 2" key="1">
    <citation type="submission" date="2016-08" db="EMBL/GenBank/DDBJ databases">
        <title>Novel Firmicute Genomes.</title>
        <authorList>
            <person name="Poppleton D.I."/>
            <person name="Gribaldo S."/>
        </authorList>
    </citation>
    <scope>NUCLEOTIDE SEQUENCE [LARGE SCALE GENOMIC DNA]</scope>
    <source>
        <strain evidence="1 2">RAOx-1</strain>
    </source>
</reference>
<dbReference type="Proteomes" id="UP000284219">
    <property type="component" value="Unassembled WGS sequence"/>
</dbReference>